<dbReference type="SUPFAM" id="SSF53335">
    <property type="entry name" value="S-adenosyl-L-methionine-dependent methyltransferases"/>
    <property type="match status" value="1"/>
</dbReference>
<keyword evidence="3" id="KW-0949">S-adenosyl-L-methionine</keyword>
<dbReference type="PROSITE" id="PS00092">
    <property type="entry name" value="N6_MTASE"/>
    <property type="match status" value="1"/>
</dbReference>
<evidence type="ECO:0000256" key="3">
    <source>
        <dbReference type="ARBA" id="ARBA00022691"/>
    </source>
</evidence>
<feature type="domain" description="Methyltransferase" evidence="4">
    <location>
        <begin position="362"/>
        <end position="441"/>
    </location>
</feature>
<gene>
    <name evidence="5" type="ORF">IWW36_003060</name>
</gene>
<evidence type="ECO:0000256" key="1">
    <source>
        <dbReference type="ARBA" id="ARBA00022603"/>
    </source>
</evidence>
<dbReference type="GO" id="GO:0032259">
    <property type="term" value="P:methylation"/>
    <property type="evidence" value="ECO:0007669"/>
    <property type="project" value="UniProtKB-KW"/>
</dbReference>
<dbReference type="PANTHER" id="PTHR18895">
    <property type="entry name" value="HEMK METHYLTRANSFERASE"/>
    <property type="match status" value="1"/>
</dbReference>
<evidence type="ECO:0000259" key="4">
    <source>
        <dbReference type="Pfam" id="PF13847"/>
    </source>
</evidence>
<keyword evidence="2" id="KW-0808">Transferase</keyword>
<reference evidence="5" key="1">
    <citation type="submission" date="2022-07" db="EMBL/GenBank/DDBJ databases">
        <title>Phylogenomic reconstructions and comparative analyses of Kickxellomycotina fungi.</title>
        <authorList>
            <person name="Reynolds N.K."/>
            <person name="Stajich J.E."/>
            <person name="Barry K."/>
            <person name="Grigoriev I.V."/>
            <person name="Crous P."/>
            <person name="Smith M.E."/>
        </authorList>
    </citation>
    <scope>NUCLEOTIDE SEQUENCE</scope>
    <source>
        <strain evidence="5">NRRL 1566</strain>
    </source>
</reference>
<dbReference type="AlphaFoldDB" id="A0A9W8LZB8"/>
<comment type="caution">
    <text evidence="5">The sequence shown here is derived from an EMBL/GenBank/DDBJ whole genome shotgun (WGS) entry which is preliminary data.</text>
</comment>
<dbReference type="Gene3D" id="3.40.50.150">
    <property type="entry name" value="Vaccinia Virus protein VP39"/>
    <property type="match status" value="1"/>
</dbReference>
<dbReference type="OrthoDB" id="269872at2759"/>
<dbReference type="InterPro" id="IPR029063">
    <property type="entry name" value="SAM-dependent_MTases_sf"/>
</dbReference>
<proteinExistence type="predicted"/>
<protein>
    <recommendedName>
        <fullName evidence="4">Methyltransferase domain-containing protein</fullName>
    </recommendedName>
</protein>
<dbReference type="InterPro" id="IPR050320">
    <property type="entry name" value="N5-glutamine_MTase"/>
</dbReference>
<dbReference type="InterPro" id="IPR004556">
    <property type="entry name" value="HemK-like"/>
</dbReference>
<organism evidence="5 6">
    <name type="scientific">Coemansia brasiliensis</name>
    <dbReference type="NCBI Taxonomy" id="2650707"/>
    <lineage>
        <taxon>Eukaryota</taxon>
        <taxon>Fungi</taxon>
        <taxon>Fungi incertae sedis</taxon>
        <taxon>Zoopagomycota</taxon>
        <taxon>Kickxellomycotina</taxon>
        <taxon>Kickxellomycetes</taxon>
        <taxon>Kickxellales</taxon>
        <taxon>Kickxellaceae</taxon>
        <taxon>Coemansia</taxon>
    </lineage>
</organism>
<dbReference type="InterPro" id="IPR025714">
    <property type="entry name" value="Methyltranfer_dom"/>
</dbReference>
<dbReference type="Pfam" id="PF13847">
    <property type="entry name" value="Methyltransf_31"/>
    <property type="match status" value="1"/>
</dbReference>
<dbReference type="InterPro" id="IPR002052">
    <property type="entry name" value="DNA_methylase_N6_adenine_CS"/>
</dbReference>
<keyword evidence="1" id="KW-0489">Methyltransferase</keyword>
<evidence type="ECO:0000313" key="6">
    <source>
        <dbReference type="Proteomes" id="UP001139887"/>
    </source>
</evidence>
<keyword evidence="6" id="KW-1185">Reference proteome</keyword>
<evidence type="ECO:0000313" key="5">
    <source>
        <dbReference type="EMBL" id="KAJ2848810.1"/>
    </source>
</evidence>
<accession>A0A9W8LZB8</accession>
<dbReference type="EMBL" id="JANBUW010000131">
    <property type="protein sequence ID" value="KAJ2848810.1"/>
    <property type="molecule type" value="Genomic_DNA"/>
</dbReference>
<dbReference type="GO" id="GO:0102559">
    <property type="term" value="F:peptide chain release factor N(5)-glutamine methyltransferase activity"/>
    <property type="evidence" value="ECO:0007669"/>
    <property type="project" value="UniProtKB-EC"/>
</dbReference>
<name>A0A9W8LZB8_9FUNG</name>
<sequence>MGGSYILQPNDCVQVDIDNVEAIKGRLRGIDVQLKHKEPGLMVLLKAPGVNKQTIEWAGAALEMVSDSYAGEVPESNKLVPWIAVNSVEKAIRSLVILVNRKELYQSMLDQISNGQVTFTISALCHGRVDQTHIDRAAAESLANAANTAIPRDRADEMAFLDPYLMWFKHNDLRFDIFDHVRLSIVSVTESSTAGYLSMVSGEVTHSTSPSLVLRRLMFELGCPIAGTQSHAKPLSNHRDKGSLLAFTGIKLPSPNQPDKHIVVSEEVSPKLLSVCTREARFFAQKQERAQAEISGVLADASEADELDGSLAMVNGRPAAYVTGRKQFCGHMFGVTPDTLIPRPSTETLVNAVVELVGGKPARILDLGTGSGCILLSVLLQTTNTSGVGVDISRSALSVAQANGSLHELESRAVFMESTFLSFANELASHGPFDIIACNPPYVSASKIARMREAMEHEPLLAFVAEDGGYQSYRDIHLALSANSSILSGCIAFEIGKNMEKGVRRIFADWTEVAAKRDSRGYLRVLVFKPPA</sequence>
<dbReference type="GO" id="GO:0003676">
    <property type="term" value="F:nucleic acid binding"/>
    <property type="evidence" value="ECO:0007669"/>
    <property type="project" value="InterPro"/>
</dbReference>
<evidence type="ECO:0000256" key="2">
    <source>
        <dbReference type="ARBA" id="ARBA00022679"/>
    </source>
</evidence>
<dbReference type="Proteomes" id="UP001139887">
    <property type="component" value="Unassembled WGS sequence"/>
</dbReference>
<dbReference type="PANTHER" id="PTHR18895:SF74">
    <property type="entry name" value="MTRF1L RELEASE FACTOR GLUTAMINE METHYLTRANSFERASE"/>
    <property type="match status" value="1"/>
</dbReference>
<dbReference type="NCBIfam" id="TIGR00536">
    <property type="entry name" value="hemK_fam"/>
    <property type="match status" value="1"/>
</dbReference>
<dbReference type="CDD" id="cd02440">
    <property type="entry name" value="AdoMet_MTases"/>
    <property type="match status" value="1"/>
</dbReference>